<evidence type="ECO:0000313" key="6">
    <source>
        <dbReference type="EMBL" id="AKV76018.1"/>
    </source>
</evidence>
<dbReference type="GO" id="GO:0000724">
    <property type="term" value="P:double-strand break repair via homologous recombination"/>
    <property type="evidence" value="ECO:0007669"/>
    <property type="project" value="TreeGrafter"/>
</dbReference>
<evidence type="ECO:0000313" key="14">
    <source>
        <dbReference type="Proteomes" id="UP000062475"/>
    </source>
</evidence>
<dbReference type="InterPro" id="IPR051231">
    <property type="entry name" value="SOSS-B"/>
</dbReference>
<dbReference type="PANTHER" id="PTHR13356:SF0">
    <property type="entry name" value="SOSS COMPLEX SUBUNIT B HOMOLOG"/>
    <property type="match status" value="1"/>
</dbReference>
<feature type="region of interest" description="Disordered" evidence="2">
    <location>
        <begin position="83"/>
        <end position="158"/>
    </location>
</feature>
<dbReference type="Proteomes" id="UP000029084">
    <property type="component" value="Chromosome"/>
</dbReference>
<dbReference type="CDD" id="cd04491">
    <property type="entry name" value="SoSSB_OBF"/>
    <property type="match status" value="1"/>
</dbReference>
<accession>A0A088E3G1</accession>
<dbReference type="OrthoDB" id="6262at2157"/>
<dbReference type="GO" id="GO:0004386">
    <property type="term" value="F:helicase activity"/>
    <property type="evidence" value="ECO:0007669"/>
    <property type="project" value="UniProtKB-KW"/>
</dbReference>
<proteinExistence type="predicted"/>
<dbReference type="Proteomes" id="UP000062475">
    <property type="component" value="Chromosome"/>
</dbReference>
<evidence type="ECO:0000256" key="1">
    <source>
        <dbReference type="ARBA" id="ARBA00023125"/>
    </source>
</evidence>
<evidence type="ECO:0000313" key="15">
    <source>
        <dbReference type="Proteomes" id="UP000068832"/>
    </source>
</evidence>
<dbReference type="EMBL" id="CP012172">
    <property type="protein sequence ID" value="AKV73778.1"/>
    <property type="molecule type" value="Genomic_DNA"/>
</dbReference>
<dbReference type="NCBIfam" id="NF005051">
    <property type="entry name" value="PRK06461.1-5"/>
    <property type="match status" value="1"/>
</dbReference>
<evidence type="ECO:0000259" key="3">
    <source>
        <dbReference type="Pfam" id="PF21473"/>
    </source>
</evidence>
<evidence type="ECO:0000313" key="7">
    <source>
        <dbReference type="EMBL" id="AKV78269.1"/>
    </source>
</evidence>
<dbReference type="InterPro" id="IPR012340">
    <property type="entry name" value="NA-bd_OB-fold"/>
</dbReference>
<dbReference type="EMBL" id="CP012175">
    <property type="protein sequence ID" value="AKV80514.1"/>
    <property type="molecule type" value="Genomic_DNA"/>
</dbReference>
<dbReference type="GeneID" id="97614270"/>
<organism evidence="4 10">
    <name type="scientific">Metallosphaera sedula</name>
    <dbReference type="NCBI Taxonomy" id="43687"/>
    <lineage>
        <taxon>Archaea</taxon>
        <taxon>Thermoproteota</taxon>
        <taxon>Thermoprotei</taxon>
        <taxon>Sulfolobales</taxon>
        <taxon>Sulfolobaceae</taxon>
        <taxon>Metallosphaera</taxon>
    </lineage>
</organism>
<dbReference type="PANTHER" id="PTHR13356">
    <property type="entry name" value="OB FOLD NUCLEIC ACID BINDING PROTEIN-RELATED"/>
    <property type="match status" value="1"/>
</dbReference>
<dbReference type="Proteomes" id="UP000061362">
    <property type="component" value="Chromosome"/>
</dbReference>
<keyword evidence="4" id="KW-0378">Hydrolase</keyword>
<evidence type="ECO:0000256" key="2">
    <source>
        <dbReference type="SAM" id="MobiDB-lite"/>
    </source>
</evidence>
<protein>
    <submittedName>
        <fullName evidence="4">Nucleic acid binding, OB-fold, tRNA/helicase-type</fullName>
    </submittedName>
    <submittedName>
        <fullName evidence="5">Single-stranded DNA-binding protein</fullName>
    </submittedName>
</protein>
<dbReference type="RefSeq" id="WP_012020631.1">
    <property type="nucleotide sequence ID" value="NZ_AP019770.1"/>
</dbReference>
<feature type="compositionally biased region" description="Gly residues" evidence="2">
    <location>
        <begin position="130"/>
        <end position="145"/>
    </location>
</feature>
<dbReference type="Proteomes" id="UP000062398">
    <property type="component" value="Chromosome"/>
</dbReference>
<keyword evidence="4" id="KW-0067">ATP-binding</keyword>
<dbReference type="InterPro" id="IPR048970">
    <property type="entry name" value="OB_Ssb-like"/>
</dbReference>
<dbReference type="Proteomes" id="UP000068832">
    <property type="component" value="Chromosome"/>
</dbReference>
<dbReference type="OMA" id="AWTTSYR"/>
<dbReference type="Gene3D" id="2.40.50.140">
    <property type="entry name" value="Nucleic acid-binding proteins"/>
    <property type="match status" value="1"/>
</dbReference>
<sequence length="158" mass="17108">MDEKIGNLKGGMENISVTARVLEVGEQKVVQTKNGPRTIREVMVGDDTGRVKLTLWGNQGDEVKEGQIIKVENAWTTVFKGQVQLNAGSRSKISESAEESIPEADQVPETTPTDDSPPRRGGFRGRGGGRRNYGGGFGGNYGGGGYRRRPREGGEEEE</sequence>
<dbReference type="AlphaFoldDB" id="A0A088E3G1"/>
<evidence type="ECO:0000313" key="8">
    <source>
        <dbReference type="EMBL" id="AKV80514.1"/>
    </source>
</evidence>
<dbReference type="GO" id="GO:0003677">
    <property type="term" value="F:DNA binding"/>
    <property type="evidence" value="ECO:0007669"/>
    <property type="project" value="UniProtKB-KW"/>
</dbReference>
<dbReference type="EMBL" id="CP012173">
    <property type="protein sequence ID" value="AKV76018.1"/>
    <property type="molecule type" value="Genomic_DNA"/>
</dbReference>
<evidence type="ECO:0000313" key="4">
    <source>
        <dbReference type="EMBL" id="AIM26831.1"/>
    </source>
</evidence>
<reference evidence="12 13" key="2">
    <citation type="journal article" date="2015" name="Genome Announc.">
        <title>Complete Genome Sequences of Evolved Arsenate-Resistant Metallosphaera sedula Strains.</title>
        <authorList>
            <person name="Ai C."/>
            <person name="McCarthy S."/>
            <person name="Schackwitz W."/>
            <person name="Martin J."/>
            <person name="Lipzen A."/>
            <person name="Blum P."/>
        </authorList>
    </citation>
    <scope>NUCLEOTIDE SEQUENCE [LARGE SCALE GENOMIC DNA]</scope>
    <source>
        <strain evidence="7 13">ARS120-1</strain>
        <strain evidence="8 12">ARS120-2</strain>
        <strain evidence="5 15">ARS50-1</strain>
        <strain evidence="6 14">ARS50-2</strain>
    </source>
</reference>
<gene>
    <name evidence="4" type="ORF">HA72_0669</name>
    <name evidence="5" type="ORF">MsedA_0682</name>
    <name evidence="6" type="ORF">MsedB_0682</name>
    <name evidence="7" type="ORF">MsedC_0681</name>
    <name evidence="8" type="ORF">MsedD_0682</name>
    <name evidence="9" type="ORF">MsedE_0682</name>
</gene>
<reference evidence="9 11" key="3">
    <citation type="submission" date="2015-07" db="EMBL/GenBank/DDBJ databases">
        <title>Physiological, transcriptional responses and genome re-sequencing of acid resistant extremely thermoacidophilic Metallosphaera sedula SARC-M1.</title>
        <authorList>
            <person name="Ai C."/>
            <person name="McCarthy S."/>
            <person name="Eckrich V."/>
            <person name="Rudrappa D."/>
            <person name="Qiu G."/>
            <person name="Blum P."/>
        </authorList>
    </citation>
    <scope>NUCLEOTIDE SEQUENCE [LARGE SCALE GENOMIC DNA]</scope>
    <source>
        <strain evidence="9 11">SARC-M1</strain>
    </source>
</reference>
<evidence type="ECO:0000313" key="13">
    <source>
        <dbReference type="Proteomes" id="UP000062398"/>
    </source>
</evidence>
<keyword evidence="4" id="KW-0547">Nucleotide-binding</keyword>
<dbReference type="EMBL" id="CP012174">
    <property type="protein sequence ID" value="AKV78269.1"/>
    <property type="molecule type" value="Genomic_DNA"/>
</dbReference>
<dbReference type="Pfam" id="PF21473">
    <property type="entry name" value="OB_Ssb-like"/>
    <property type="match status" value="1"/>
</dbReference>
<keyword evidence="4" id="KW-0347">Helicase</keyword>
<dbReference type="PATRIC" id="fig|43687.5.peg.684"/>
<dbReference type="GO" id="GO:0010212">
    <property type="term" value="P:response to ionizing radiation"/>
    <property type="evidence" value="ECO:0007669"/>
    <property type="project" value="TreeGrafter"/>
</dbReference>
<evidence type="ECO:0000313" key="5">
    <source>
        <dbReference type="EMBL" id="AKV73778.1"/>
    </source>
</evidence>
<keyword evidence="1 5" id="KW-0238">DNA-binding</keyword>
<evidence type="ECO:0000313" key="11">
    <source>
        <dbReference type="Proteomes" id="UP000056255"/>
    </source>
</evidence>
<dbReference type="SUPFAM" id="SSF50249">
    <property type="entry name" value="Nucleic acid-binding proteins"/>
    <property type="match status" value="1"/>
</dbReference>
<name>A0A088E3G1_9CREN</name>
<reference evidence="4 10" key="1">
    <citation type="journal article" date="2014" name="J. Bacteriol.">
        <title>Role of an Archaeal PitA Transporter in the Copper and Arsenic Resistance of Metallosphaera sedula, an Extreme Thermoacidophile.</title>
        <authorList>
            <person name="McCarthy S."/>
            <person name="Ai C."/>
            <person name="Wheaton G."/>
            <person name="Tevatia R."/>
            <person name="Eckrich V."/>
            <person name="Kelly R."/>
            <person name="Blum P."/>
        </authorList>
    </citation>
    <scope>NUCLEOTIDE SEQUENCE [LARGE SCALE GENOMIC DNA]</scope>
    <source>
        <strain evidence="4 10">CuR1</strain>
    </source>
</reference>
<evidence type="ECO:0000313" key="10">
    <source>
        <dbReference type="Proteomes" id="UP000029084"/>
    </source>
</evidence>
<dbReference type="EMBL" id="CP012176">
    <property type="protein sequence ID" value="AKV82761.1"/>
    <property type="molecule type" value="Genomic_DNA"/>
</dbReference>
<evidence type="ECO:0000313" key="9">
    <source>
        <dbReference type="EMBL" id="AKV82761.1"/>
    </source>
</evidence>
<evidence type="ECO:0000313" key="12">
    <source>
        <dbReference type="Proteomes" id="UP000061362"/>
    </source>
</evidence>
<dbReference type="Proteomes" id="UP000056255">
    <property type="component" value="Chromosome"/>
</dbReference>
<dbReference type="EMBL" id="CP008822">
    <property type="protein sequence ID" value="AIM26831.1"/>
    <property type="molecule type" value="Genomic_DNA"/>
</dbReference>
<feature type="domain" description="Single-stranded DNA binding protein Ssb-like OB fold" evidence="3">
    <location>
        <begin position="18"/>
        <end position="88"/>
    </location>
</feature>